<dbReference type="RefSeq" id="WP_074358555.1">
    <property type="nucleotide sequence ID" value="NZ_JAXUHJ010000014.1"/>
</dbReference>
<feature type="transmembrane region" description="Helical" evidence="1">
    <location>
        <begin position="181"/>
        <end position="206"/>
    </location>
</feature>
<organism evidence="3">
    <name type="scientific">Methanothermobacter wolfeii</name>
    <name type="common">Methanobacterium wolfei</name>
    <dbReference type="NCBI Taxonomy" id="145261"/>
    <lineage>
        <taxon>Archaea</taxon>
        <taxon>Methanobacteriati</taxon>
        <taxon>Methanobacteriota</taxon>
        <taxon>Methanomada group</taxon>
        <taxon>Methanobacteria</taxon>
        <taxon>Methanobacteriales</taxon>
        <taxon>Methanobacteriaceae</taxon>
        <taxon>Methanothermobacter</taxon>
    </lineage>
</organism>
<feature type="transmembrane region" description="Helical" evidence="1">
    <location>
        <begin position="122"/>
        <end position="142"/>
    </location>
</feature>
<feature type="transmembrane region" description="Helical" evidence="1">
    <location>
        <begin position="21"/>
        <end position="41"/>
    </location>
</feature>
<dbReference type="Pfam" id="PF09843">
    <property type="entry name" value="DUF2070"/>
    <property type="match status" value="1"/>
</dbReference>
<keyword evidence="1" id="KW-0472">Membrane</keyword>
<reference evidence="3" key="1">
    <citation type="submission" date="2022-09" db="EMBL/GenBank/DDBJ databases">
        <title>Characterization of three MwoI isoschizomers from sequenced genome and metagenomes.</title>
        <authorList>
            <person name="Fomenkov A."/>
            <person name="Xu S.Y."/>
            <person name="Roberts R.J."/>
        </authorList>
    </citation>
    <scope>NUCLEOTIDE SEQUENCE</scope>
    <source>
        <strain evidence="3">DSM 2970</strain>
    </source>
</reference>
<feature type="transmembrane region" description="Helical" evidence="1">
    <location>
        <begin position="154"/>
        <end position="175"/>
    </location>
</feature>
<gene>
    <name evidence="3" type="ORF">N5910_02285</name>
</gene>
<dbReference type="AlphaFoldDB" id="A0A9E7RVP2"/>
<feature type="transmembrane region" description="Helical" evidence="1">
    <location>
        <begin position="94"/>
        <end position="116"/>
    </location>
</feature>
<keyword evidence="1" id="KW-1133">Transmembrane helix</keyword>
<feature type="transmembrane region" description="Helical" evidence="1">
    <location>
        <begin position="53"/>
        <end position="74"/>
    </location>
</feature>
<dbReference type="KEGG" id="mwo:MWSIV6_0444"/>
<feature type="domain" description="DUF2070" evidence="2">
    <location>
        <begin position="8"/>
        <end position="596"/>
    </location>
</feature>
<evidence type="ECO:0000259" key="2">
    <source>
        <dbReference type="Pfam" id="PF09843"/>
    </source>
</evidence>
<dbReference type="Proteomes" id="UP001065373">
    <property type="component" value="Chromosome"/>
</dbReference>
<proteinExistence type="predicted"/>
<name>A0A9E7RVP2_METWO</name>
<sequence>MSSMKNVTDLSKYIMTLPETRVSLLSMIFISFIVGSLGFLIDLVPGTSALHDILYGGANGVLVLGFSSIMAGAITQPWVNSLGGRRMKMKQSMFLAFFSMMIFSLIYLAGCIISSLVKSDLILDSIILGSAVIFAFRLLVIWGTSNISFMNSTLVSSVQPLLIVSMNIVVAFLSLTTNIGYFSVIGFLLKIIIASAILILAIYSFVMVVESPMRRNLGVGSLEFLSLFLSHITEDSPELEGIFTEIGEPVDTLAGVVSFKTASGLKALLISPSVHPGPIGTIGGANMPTILGERFGVFTMVAHGPSTHDFNPVSSRELVKVENAVKGALKDMEYTDEVSEFRRSVKNHATVGFQFFGEDLLLLATMAPEGFDDIEFGVGLSMMNLARSRCGSRNVVMIDCHNSFRGESGRILPGNPEVFDFLDAVESIECPPERYSLRVGCAHRPMDGLSKEDGVGRSGVKVLVVEAGPQRTAYVLLDSNNMVMGFRDEIISAVKGLGVSDVEVMTTDTHFVNTLAGGHNPVGRRKREEIIGEISLAVEEALDDLEDAMAGCRVVRINGLNTLGPTNSTELVSTISSIVAVSRVIAPLIFVLAIIFVLVWIFYWA</sequence>
<evidence type="ECO:0000313" key="3">
    <source>
        <dbReference type="EMBL" id="UXH32143.1"/>
    </source>
</evidence>
<keyword evidence="1" id="KW-0812">Transmembrane</keyword>
<evidence type="ECO:0000256" key="1">
    <source>
        <dbReference type="SAM" id="Phobius"/>
    </source>
</evidence>
<dbReference type="GeneID" id="58978100"/>
<accession>A0A9E7RVP2</accession>
<dbReference type="EMBL" id="CP104550">
    <property type="protein sequence ID" value="UXH32143.1"/>
    <property type="molecule type" value="Genomic_DNA"/>
</dbReference>
<protein>
    <submittedName>
        <fullName evidence="3">DUF2070 family protein</fullName>
    </submittedName>
</protein>
<dbReference type="InterPro" id="IPR019204">
    <property type="entry name" value="DUF2070_membrane"/>
</dbReference>
<feature type="transmembrane region" description="Helical" evidence="1">
    <location>
        <begin position="584"/>
        <end position="603"/>
    </location>
</feature>